<feature type="transmembrane region" description="Helical" evidence="1">
    <location>
        <begin position="115"/>
        <end position="135"/>
    </location>
</feature>
<keyword evidence="1" id="KW-1133">Transmembrane helix</keyword>
<dbReference type="RefSeq" id="WP_120570015.1">
    <property type="nucleotide sequence ID" value="NZ_CP024087.1"/>
</dbReference>
<dbReference type="AlphaFoldDB" id="A0A386WJZ4"/>
<keyword evidence="1" id="KW-0812">Transmembrane</keyword>
<organism evidence="2 3">
    <name type="scientific">Micromonospora tulbaghiae</name>
    <dbReference type="NCBI Taxonomy" id="479978"/>
    <lineage>
        <taxon>Bacteria</taxon>
        <taxon>Bacillati</taxon>
        <taxon>Actinomycetota</taxon>
        <taxon>Actinomycetes</taxon>
        <taxon>Micromonosporales</taxon>
        <taxon>Micromonosporaceae</taxon>
        <taxon>Micromonospora</taxon>
    </lineage>
</organism>
<dbReference type="EMBL" id="CP024087">
    <property type="protein sequence ID" value="AYF27749.1"/>
    <property type="molecule type" value="Genomic_DNA"/>
</dbReference>
<protein>
    <submittedName>
        <fullName evidence="2">Uncharacterized protein</fullName>
    </submittedName>
</protein>
<feature type="transmembrane region" description="Helical" evidence="1">
    <location>
        <begin position="171"/>
        <end position="189"/>
    </location>
</feature>
<evidence type="ECO:0000313" key="2">
    <source>
        <dbReference type="EMBL" id="AYF27749.1"/>
    </source>
</evidence>
<reference evidence="2 3" key="1">
    <citation type="submission" date="2017-10" db="EMBL/GenBank/DDBJ databases">
        <title>Integration of genomic and chemical information greatly accelerates assignment of the full stereostructure of myelolactone, a potent inhibitor of myeloma from a marine-derived Micromonospora.</title>
        <authorList>
            <person name="Kim M.C."/>
            <person name="Machado H."/>
            <person name="Jensen P.R."/>
            <person name="Fenical W."/>
        </authorList>
    </citation>
    <scope>NUCLEOTIDE SEQUENCE [LARGE SCALE GENOMIC DNA]</scope>
    <source>
        <strain evidence="2 3">CNY-010</strain>
    </source>
</reference>
<gene>
    <name evidence="2" type="ORF">CSH63_09925</name>
</gene>
<dbReference type="Proteomes" id="UP000267804">
    <property type="component" value="Chromosome"/>
</dbReference>
<proteinExistence type="predicted"/>
<sequence length="204" mass="20528">MSRWLPLYVRSRRLPAALAGSAVAVAVMAAAWSGFTDRPEVPAGLAVLTTALAVAPLGPTLAGTDPALERTAAWSWPPRRAGHLLAYGAAVVGMLAAARVLGADFGPPAALARNTAGLIGLVGLGAALAGARAAWQVPTAWAALGAFLAAPGGPQWRQAALWMAQEPGNRIAAVTAATFLLGGVVSYALRVGPQVAAAEAALEQ</sequence>
<feature type="transmembrane region" description="Helical" evidence="1">
    <location>
        <begin position="84"/>
        <end position="103"/>
    </location>
</feature>
<evidence type="ECO:0000256" key="1">
    <source>
        <dbReference type="SAM" id="Phobius"/>
    </source>
</evidence>
<evidence type="ECO:0000313" key="3">
    <source>
        <dbReference type="Proteomes" id="UP000267804"/>
    </source>
</evidence>
<accession>A0A386WJZ4</accession>
<keyword evidence="1" id="KW-0472">Membrane</keyword>
<dbReference type="KEGG" id="mtua:CSH63_09925"/>
<name>A0A386WJZ4_9ACTN</name>